<protein>
    <recommendedName>
        <fullName evidence="2">AAA+ ATPase domain-containing protein</fullName>
    </recommendedName>
</protein>
<evidence type="ECO:0000313" key="4">
    <source>
        <dbReference type="Proteomes" id="UP000077266"/>
    </source>
</evidence>
<dbReference type="OrthoDB" id="2316594at2759"/>
<evidence type="ECO:0000256" key="1">
    <source>
        <dbReference type="SAM" id="MobiDB-lite"/>
    </source>
</evidence>
<feature type="compositionally biased region" description="Low complexity" evidence="1">
    <location>
        <begin position="522"/>
        <end position="534"/>
    </location>
</feature>
<proteinExistence type="predicted"/>
<evidence type="ECO:0000313" key="3">
    <source>
        <dbReference type="EMBL" id="KZV91508.1"/>
    </source>
</evidence>
<feature type="domain" description="AAA+ ATPase" evidence="2">
    <location>
        <begin position="70"/>
        <end position="367"/>
    </location>
</feature>
<gene>
    <name evidence="3" type="ORF">EXIGLDRAFT_648219</name>
</gene>
<dbReference type="InterPro" id="IPR027417">
    <property type="entry name" value="P-loop_NTPase"/>
</dbReference>
<dbReference type="STRING" id="1314781.A0A165H645"/>
<dbReference type="SUPFAM" id="SSF52540">
    <property type="entry name" value="P-loop containing nucleoside triphosphate hydrolases"/>
    <property type="match status" value="1"/>
</dbReference>
<dbReference type="Proteomes" id="UP000077266">
    <property type="component" value="Unassembled WGS sequence"/>
</dbReference>
<keyword evidence="4" id="KW-1185">Reference proteome</keyword>
<dbReference type="InParanoid" id="A0A165H645"/>
<accession>A0A165H645</accession>
<organism evidence="3 4">
    <name type="scientific">Exidia glandulosa HHB12029</name>
    <dbReference type="NCBI Taxonomy" id="1314781"/>
    <lineage>
        <taxon>Eukaryota</taxon>
        <taxon>Fungi</taxon>
        <taxon>Dikarya</taxon>
        <taxon>Basidiomycota</taxon>
        <taxon>Agaricomycotina</taxon>
        <taxon>Agaricomycetes</taxon>
        <taxon>Auriculariales</taxon>
        <taxon>Exidiaceae</taxon>
        <taxon>Exidia</taxon>
    </lineage>
</organism>
<dbReference type="InterPro" id="IPR003593">
    <property type="entry name" value="AAA+_ATPase"/>
</dbReference>
<sequence>MARLFAKELDFLAAAPRRRMVAPGSGRRHERVTAPLVTYSALARALDDFPQRGLLGEDEAEERVYFNANTPSSGVICGVQGAGKSHTVSCILENALLQDERIGNLPQPLAALVFHFDEQDGDRACEAAYLSMPSQHFDDGAHVRRVTVLASPSNLNGRRRAYRSLPNVNVQPLYLAESDLTASRMLALMGWSEANIEAMPLYMHTVMQILRDMGNDGFNYSEFKRQLELQQFDMKQKLMLGHRLRLLDGFLAPGRSSLSQYFGCGAMVLVDLTDPFMDGLMASVLFDIVLGSFMGWKSATGKIVVLDEAHKYLTNSDSARLNKSIASIIRQQRHLATRVIIATQEPTVIPATILDLASFVICHRFTSPSWCSHLARHVSTGTDSWFEDVMRLATGEGLVFSPSSLTMPEDEEEEDAEPVLLGKDYLRVHVRPRLTRDGGASLMAVALDGVGSALDAIDQEENSSRPGTPVADYSPVSWTPAPPLPQPLPTLRQVFAAVPLTPKLTSDGGASLLAASHVGLEPAPHAASPDSSRPPSTPPPRPQYIPHVAAVSKPVPLTPRPSPPAASQKLKPKAVAKRQVDPRFKPLVTVLQRHSGSQVNFSQVAEAPELNHLRRSKNWFKAYIQEAKAGGVVRTGKGKGDELWVELVES</sequence>
<feature type="region of interest" description="Disordered" evidence="1">
    <location>
        <begin position="521"/>
        <end position="578"/>
    </location>
</feature>
<reference evidence="3 4" key="1">
    <citation type="journal article" date="2016" name="Mol. Biol. Evol.">
        <title>Comparative Genomics of Early-Diverging Mushroom-Forming Fungi Provides Insights into the Origins of Lignocellulose Decay Capabilities.</title>
        <authorList>
            <person name="Nagy L.G."/>
            <person name="Riley R."/>
            <person name="Tritt A."/>
            <person name="Adam C."/>
            <person name="Daum C."/>
            <person name="Floudas D."/>
            <person name="Sun H."/>
            <person name="Yadav J.S."/>
            <person name="Pangilinan J."/>
            <person name="Larsson K.H."/>
            <person name="Matsuura K."/>
            <person name="Barry K."/>
            <person name="Labutti K."/>
            <person name="Kuo R."/>
            <person name="Ohm R.A."/>
            <person name="Bhattacharya S.S."/>
            <person name="Shirouzu T."/>
            <person name="Yoshinaga Y."/>
            <person name="Martin F.M."/>
            <person name="Grigoriev I.V."/>
            <person name="Hibbett D.S."/>
        </authorList>
    </citation>
    <scope>NUCLEOTIDE SEQUENCE [LARGE SCALE GENOMIC DNA]</scope>
    <source>
        <strain evidence="3 4">HHB12029</strain>
    </source>
</reference>
<dbReference type="AlphaFoldDB" id="A0A165H645"/>
<dbReference type="Gene3D" id="3.40.50.300">
    <property type="entry name" value="P-loop containing nucleotide triphosphate hydrolases"/>
    <property type="match status" value="1"/>
</dbReference>
<name>A0A165H645_EXIGL</name>
<dbReference type="SMART" id="SM00382">
    <property type="entry name" value="AAA"/>
    <property type="match status" value="1"/>
</dbReference>
<dbReference type="EMBL" id="KV426026">
    <property type="protein sequence ID" value="KZV91508.1"/>
    <property type="molecule type" value="Genomic_DNA"/>
</dbReference>
<evidence type="ECO:0000259" key="2">
    <source>
        <dbReference type="SMART" id="SM00382"/>
    </source>
</evidence>